<accession>A0ABV5J466</accession>
<comment type="subcellular location">
    <subcellularLocation>
        <location evidence="1">Membrane</location>
        <topology evidence="1">Multi-pass membrane protein</topology>
    </subcellularLocation>
</comment>
<evidence type="ECO:0000256" key="5">
    <source>
        <dbReference type="ARBA" id="ARBA00023136"/>
    </source>
</evidence>
<gene>
    <name evidence="7" type="ORF">ACFFUR_06750</name>
</gene>
<comment type="similarity">
    <text evidence="2">Belongs to the TMEM86 family.</text>
</comment>
<keyword evidence="8" id="KW-1185">Reference proteome</keyword>
<protein>
    <submittedName>
        <fullName evidence="7">Lysoplasmalogenase</fullName>
    </submittedName>
</protein>
<feature type="transmembrane region" description="Helical" evidence="6">
    <location>
        <begin position="173"/>
        <end position="192"/>
    </location>
</feature>
<feature type="transmembrane region" description="Helical" evidence="6">
    <location>
        <begin position="204"/>
        <end position="225"/>
    </location>
</feature>
<keyword evidence="5 6" id="KW-0472">Membrane</keyword>
<keyword evidence="4 6" id="KW-1133">Transmembrane helix</keyword>
<evidence type="ECO:0000256" key="6">
    <source>
        <dbReference type="SAM" id="Phobius"/>
    </source>
</evidence>
<evidence type="ECO:0000313" key="7">
    <source>
        <dbReference type="EMBL" id="MFB9211496.1"/>
    </source>
</evidence>
<evidence type="ECO:0000313" key="8">
    <source>
        <dbReference type="Proteomes" id="UP001589654"/>
    </source>
</evidence>
<evidence type="ECO:0000256" key="3">
    <source>
        <dbReference type="ARBA" id="ARBA00022692"/>
    </source>
</evidence>
<name>A0ABV5J466_9BACT</name>
<feature type="transmembrane region" description="Helical" evidence="6">
    <location>
        <begin position="142"/>
        <end position="161"/>
    </location>
</feature>
<sequence length="233" mass="27046">MLKKEIIWLYLYLFAGLADMAMIIQQIDAYRIFTKPLILISLTIYFFTSTRLIKNSLLRKSMGTALIFLLAGDILKLFPSYFWLGWGAYLITQICYIIAFKLTQSHTIQLKGMNFVKLFFYNLPIYILAAFLYYLINDQLNQLKTPIIIYILTMVLMVSIARERYKRTNILSYSQVFLGALLFMISDSIQALDIFFRPIPSDEVLVRGTFTLAHLLIVMGIRSHLIHGPITKK</sequence>
<dbReference type="Proteomes" id="UP001589654">
    <property type="component" value="Unassembled WGS sequence"/>
</dbReference>
<feature type="transmembrane region" description="Helical" evidence="6">
    <location>
        <begin position="30"/>
        <end position="48"/>
    </location>
</feature>
<organism evidence="7 8">
    <name type="scientific">Echinicola jeungdonensis</name>
    <dbReference type="NCBI Taxonomy" id="709343"/>
    <lineage>
        <taxon>Bacteria</taxon>
        <taxon>Pseudomonadati</taxon>
        <taxon>Bacteroidota</taxon>
        <taxon>Cytophagia</taxon>
        <taxon>Cytophagales</taxon>
        <taxon>Cyclobacteriaceae</taxon>
        <taxon>Echinicola</taxon>
    </lineage>
</organism>
<dbReference type="PANTHER" id="PTHR31885:SF6">
    <property type="entry name" value="GH04784P"/>
    <property type="match status" value="1"/>
</dbReference>
<evidence type="ECO:0000256" key="2">
    <source>
        <dbReference type="ARBA" id="ARBA00007375"/>
    </source>
</evidence>
<evidence type="ECO:0000256" key="1">
    <source>
        <dbReference type="ARBA" id="ARBA00004141"/>
    </source>
</evidence>
<feature type="transmembrane region" description="Helical" evidence="6">
    <location>
        <begin position="115"/>
        <end position="136"/>
    </location>
</feature>
<feature type="transmembrane region" description="Helical" evidence="6">
    <location>
        <begin position="7"/>
        <end position="24"/>
    </location>
</feature>
<comment type="caution">
    <text evidence="7">The sequence shown here is derived from an EMBL/GenBank/DDBJ whole genome shotgun (WGS) entry which is preliminary data.</text>
</comment>
<keyword evidence="3 6" id="KW-0812">Transmembrane</keyword>
<proteinExistence type="inferred from homology"/>
<reference evidence="7 8" key="1">
    <citation type="submission" date="2024-09" db="EMBL/GenBank/DDBJ databases">
        <authorList>
            <person name="Sun Q."/>
            <person name="Mori K."/>
        </authorList>
    </citation>
    <scope>NUCLEOTIDE SEQUENCE [LARGE SCALE GENOMIC DNA]</scope>
    <source>
        <strain evidence="7 8">CECT 7682</strain>
    </source>
</reference>
<evidence type="ECO:0000256" key="4">
    <source>
        <dbReference type="ARBA" id="ARBA00022989"/>
    </source>
</evidence>
<feature type="transmembrane region" description="Helical" evidence="6">
    <location>
        <begin position="57"/>
        <end position="75"/>
    </location>
</feature>
<dbReference type="EMBL" id="JBHMEW010000049">
    <property type="protein sequence ID" value="MFB9211496.1"/>
    <property type="molecule type" value="Genomic_DNA"/>
</dbReference>
<dbReference type="InterPro" id="IPR012506">
    <property type="entry name" value="TMEM86B-like"/>
</dbReference>
<dbReference type="PANTHER" id="PTHR31885">
    <property type="entry name" value="GH04784P"/>
    <property type="match status" value="1"/>
</dbReference>
<dbReference type="RefSeq" id="WP_290247723.1">
    <property type="nucleotide sequence ID" value="NZ_JAUFQT010000001.1"/>
</dbReference>
<feature type="transmembrane region" description="Helical" evidence="6">
    <location>
        <begin position="81"/>
        <end position="103"/>
    </location>
</feature>
<dbReference type="Pfam" id="PF07947">
    <property type="entry name" value="YhhN"/>
    <property type="match status" value="1"/>
</dbReference>